<dbReference type="EMBL" id="CPXJ01000053">
    <property type="protein sequence ID" value="CNE38146.1"/>
    <property type="molecule type" value="Genomic_DNA"/>
</dbReference>
<proteinExistence type="predicted"/>
<protein>
    <submittedName>
        <fullName evidence="1">Restriction alleviation protein, Lar family</fullName>
    </submittedName>
</protein>
<name>A0ABP1YAM8_YEREN</name>
<reference evidence="1 2" key="1">
    <citation type="submission" date="2015-03" db="EMBL/GenBank/DDBJ databases">
        <authorList>
            <consortium name="Pathogen Informatics"/>
            <person name="Murphy D."/>
        </authorList>
    </citation>
    <scope>NUCLEOTIDE SEQUENCE [LARGE SCALE GENOMIC DNA]</scope>
    <source>
        <strain evidence="1 2">IP05342</strain>
    </source>
</reference>
<dbReference type="RefSeq" id="WP_080357806.1">
    <property type="nucleotide sequence ID" value="NZ_CPXJ01000053.1"/>
</dbReference>
<evidence type="ECO:0000313" key="1">
    <source>
        <dbReference type="EMBL" id="CNE38146.1"/>
    </source>
</evidence>
<keyword evidence="2" id="KW-1185">Reference proteome</keyword>
<organism evidence="1 2">
    <name type="scientific">Yersinia enterocolitica</name>
    <dbReference type="NCBI Taxonomy" id="630"/>
    <lineage>
        <taxon>Bacteria</taxon>
        <taxon>Pseudomonadati</taxon>
        <taxon>Pseudomonadota</taxon>
        <taxon>Gammaproteobacteria</taxon>
        <taxon>Enterobacterales</taxon>
        <taxon>Yersiniaceae</taxon>
        <taxon>Yersinia</taxon>
    </lineage>
</organism>
<dbReference type="NCBIfam" id="TIGR03655">
    <property type="entry name" value="anti_R_Lar"/>
    <property type="match status" value="1"/>
</dbReference>
<dbReference type="Pfam" id="PF14354">
    <property type="entry name" value="Lar_restr_allev"/>
    <property type="match status" value="1"/>
</dbReference>
<dbReference type="Proteomes" id="UP000041601">
    <property type="component" value="Unassembled WGS sequence"/>
</dbReference>
<evidence type="ECO:0000313" key="2">
    <source>
        <dbReference type="Proteomes" id="UP000041601"/>
    </source>
</evidence>
<accession>A0ABP1YAM8</accession>
<gene>
    <name evidence="1" type="ORF">ERS137959_03647</name>
</gene>
<sequence>MQNINYIVTFTGDYPCGGNHPLIVKATALDVESAISAARNAIEDDRIEATNLILISVVPESCPAATEDLNSDGALKPCPFCGNPHVSLVETIPYFGGENMHFVNCGCCNASQLPDTKEGAIYHWNQREEVLNEEGI</sequence>
<comment type="caution">
    <text evidence="1">The sequence shown here is derived from an EMBL/GenBank/DDBJ whole genome shotgun (WGS) entry which is preliminary data.</text>
</comment>
<dbReference type="InterPro" id="IPR019908">
    <property type="entry name" value="Toxin_RalR"/>
</dbReference>